<evidence type="ECO:0000256" key="10">
    <source>
        <dbReference type="ARBA" id="ARBA00022723"/>
    </source>
</evidence>
<keyword evidence="6 15" id="KW-0698">rRNA processing</keyword>
<dbReference type="SUPFAM" id="SSF69065">
    <property type="entry name" value="RNase III domain-like"/>
    <property type="match status" value="1"/>
</dbReference>
<dbReference type="GO" id="GO:0008033">
    <property type="term" value="P:tRNA processing"/>
    <property type="evidence" value="ECO:0007669"/>
    <property type="project" value="UniProtKB-KW"/>
</dbReference>
<dbReference type="GO" id="GO:0006364">
    <property type="term" value="P:rRNA processing"/>
    <property type="evidence" value="ECO:0007669"/>
    <property type="project" value="UniProtKB-UniRule"/>
</dbReference>
<dbReference type="PANTHER" id="PTHR11207">
    <property type="entry name" value="RIBONUCLEASE III"/>
    <property type="match status" value="1"/>
</dbReference>
<accession>A0A317MWX2</accession>
<dbReference type="HAMAP" id="MF_00104">
    <property type="entry name" value="RNase_III"/>
    <property type="match status" value="1"/>
</dbReference>
<dbReference type="InterPro" id="IPR000999">
    <property type="entry name" value="RNase_III_dom"/>
</dbReference>
<feature type="domain" description="RNase III" evidence="17">
    <location>
        <begin position="8"/>
        <end position="130"/>
    </location>
</feature>
<keyword evidence="14 15" id="KW-0694">RNA-binding</keyword>
<evidence type="ECO:0000256" key="9">
    <source>
        <dbReference type="ARBA" id="ARBA00022722"/>
    </source>
</evidence>
<evidence type="ECO:0000256" key="2">
    <source>
        <dbReference type="ARBA" id="ARBA00004496"/>
    </source>
</evidence>
<organism evidence="18 19">
    <name type="scientific">Plasticicumulans acidivorans</name>
    <dbReference type="NCBI Taxonomy" id="886464"/>
    <lineage>
        <taxon>Bacteria</taxon>
        <taxon>Pseudomonadati</taxon>
        <taxon>Pseudomonadota</taxon>
        <taxon>Gammaproteobacteria</taxon>
        <taxon>Candidatus Competibacteraceae</taxon>
        <taxon>Plasticicumulans</taxon>
    </lineage>
</organism>
<evidence type="ECO:0000259" key="17">
    <source>
        <dbReference type="PROSITE" id="PS50142"/>
    </source>
</evidence>
<keyword evidence="13 15" id="KW-0460">Magnesium</keyword>
<gene>
    <name evidence="15" type="primary">rnc</name>
    <name evidence="18" type="ORF">C7443_103294</name>
</gene>
<dbReference type="PROSITE" id="PS50142">
    <property type="entry name" value="RNASE_3_2"/>
    <property type="match status" value="1"/>
</dbReference>
<evidence type="ECO:0000256" key="12">
    <source>
        <dbReference type="ARBA" id="ARBA00022801"/>
    </source>
</evidence>
<evidence type="ECO:0000256" key="7">
    <source>
        <dbReference type="ARBA" id="ARBA00022664"/>
    </source>
</evidence>
<evidence type="ECO:0000256" key="5">
    <source>
        <dbReference type="ARBA" id="ARBA00022490"/>
    </source>
</evidence>
<sequence length="226" mass="24494">MNGLIDPSVRLSRRLGHAFHDPALLAAALTHRSAGGSNNERLEFLGDALLNCIIGEAVFRLQPHASEGDLSRLRALLVREDTLAELARELDIGECLHLGSGELKSGGYRRASILADAVEALLGAIYLDSDFETCKGVVLALYAQRLDHLPAAAELKDPKTRLQEYRQARQQPLPAYRVIAVAGEAHAQTFTVECACGDLIVMATGSSRRKAEQSAARQALEQLNDD</sequence>
<keyword evidence="8 15" id="KW-0819">tRNA processing</keyword>
<evidence type="ECO:0000256" key="8">
    <source>
        <dbReference type="ARBA" id="ARBA00022694"/>
    </source>
</evidence>
<evidence type="ECO:0000259" key="16">
    <source>
        <dbReference type="PROSITE" id="PS50137"/>
    </source>
</evidence>
<evidence type="ECO:0000313" key="18">
    <source>
        <dbReference type="EMBL" id="PWV63369.1"/>
    </source>
</evidence>
<dbReference type="Proteomes" id="UP000246569">
    <property type="component" value="Unassembled WGS sequence"/>
</dbReference>
<dbReference type="GO" id="GO:0004525">
    <property type="term" value="F:ribonuclease III activity"/>
    <property type="evidence" value="ECO:0007669"/>
    <property type="project" value="UniProtKB-UniRule"/>
</dbReference>
<dbReference type="EMBL" id="QGTJ01000003">
    <property type="protein sequence ID" value="PWV63369.1"/>
    <property type="molecule type" value="Genomic_DNA"/>
</dbReference>
<feature type="binding site" evidence="15">
    <location>
        <position position="116"/>
    </location>
    <ligand>
        <name>Mg(2+)</name>
        <dbReference type="ChEBI" id="CHEBI:18420"/>
    </ligand>
</feature>
<dbReference type="InterPro" id="IPR014720">
    <property type="entry name" value="dsRBD_dom"/>
</dbReference>
<evidence type="ECO:0000256" key="15">
    <source>
        <dbReference type="HAMAP-Rule" id="MF_00104"/>
    </source>
</evidence>
<dbReference type="InterPro" id="IPR036389">
    <property type="entry name" value="RNase_III_sf"/>
</dbReference>
<proteinExistence type="inferred from homology"/>
<dbReference type="EC" id="3.1.26.3" evidence="15"/>
<reference evidence="18 19" key="1">
    <citation type="submission" date="2018-05" db="EMBL/GenBank/DDBJ databases">
        <title>Genomic Encyclopedia of Type Strains, Phase IV (KMG-IV): sequencing the most valuable type-strain genomes for metagenomic binning, comparative biology and taxonomic classification.</title>
        <authorList>
            <person name="Goeker M."/>
        </authorList>
    </citation>
    <scope>NUCLEOTIDE SEQUENCE [LARGE SCALE GENOMIC DNA]</scope>
    <source>
        <strain evidence="18 19">DSM 23606</strain>
    </source>
</reference>
<dbReference type="AlphaFoldDB" id="A0A317MWX2"/>
<dbReference type="Gene3D" id="1.10.1520.10">
    <property type="entry name" value="Ribonuclease III domain"/>
    <property type="match status" value="1"/>
</dbReference>
<dbReference type="FunFam" id="3.30.160.20:FF:000003">
    <property type="entry name" value="Ribonuclease 3"/>
    <property type="match status" value="1"/>
</dbReference>
<dbReference type="GO" id="GO:0003725">
    <property type="term" value="F:double-stranded RNA binding"/>
    <property type="evidence" value="ECO:0007669"/>
    <property type="project" value="TreeGrafter"/>
</dbReference>
<comment type="cofactor">
    <cofactor evidence="15">
        <name>Mg(2+)</name>
        <dbReference type="ChEBI" id="CHEBI:18420"/>
    </cofactor>
</comment>
<dbReference type="GO" id="GO:0042802">
    <property type="term" value="F:identical protein binding"/>
    <property type="evidence" value="ECO:0007669"/>
    <property type="project" value="UniProtKB-ARBA"/>
</dbReference>
<protein>
    <recommendedName>
        <fullName evidence="15">Ribonuclease 3</fullName>
        <ecNumber evidence="15">3.1.26.3</ecNumber>
    </recommendedName>
    <alternativeName>
        <fullName evidence="15">Ribonuclease III</fullName>
        <shortName evidence="15">RNase III</shortName>
    </alternativeName>
</protein>
<keyword evidence="5 15" id="KW-0963">Cytoplasm</keyword>
<keyword evidence="9 15" id="KW-0540">Nuclease</keyword>
<dbReference type="SUPFAM" id="SSF54768">
    <property type="entry name" value="dsRNA-binding domain-like"/>
    <property type="match status" value="1"/>
</dbReference>
<dbReference type="GO" id="GO:0019843">
    <property type="term" value="F:rRNA binding"/>
    <property type="evidence" value="ECO:0007669"/>
    <property type="project" value="UniProtKB-KW"/>
</dbReference>
<comment type="subunit">
    <text evidence="4 15">Homodimer.</text>
</comment>
<dbReference type="GO" id="GO:0006397">
    <property type="term" value="P:mRNA processing"/>
    <property type="evidence" value="ECO:0007669"/>
    <property type="project" value="UniProtKB-UniRule"/>
</dbReference>
<dbReference type="CDD" id="cd10845">
    <property type="entry name" value="DSRM_RNAse_III_family"/>
    <property type="match status" value="1"/>
</dbReference>
<dbReference type="NCBIfam" id="TIGR02191">
    <property type="entry name" value="RNaseIII"/>
    <property type="match status" value="1"/>
</dbReference>
<dbReference type="CDD" id="cd00593">
    <property type="entry name" value="RIBOc"/>
    <property type="match status" value="1"/>
</dbReference>
<keyword evidence="11 15" id="KW-0255">Endonuclease</keyword>
<dbReference type="SMART" id="SM00535">
    <property type="entry name" value="RIBOc"/>
    <property type="match status" value="1"/>
</dbReference>
<dbReference type="FunFam" id="1.10.1520.10:FF:000001">
    <property type="entry name" value="Ribonuclease 3"/>
    <property type="match status" value="1"/>
</dbReference>
<keyword evidence="7 15" id="KW-0507">mRNA processing</keyword>
<evidence type="ECO:0000313" key="19">
    <source>
        <dbReference type="Proteomes" id="UP000246569"/>
    </source>
</evidence>
<dbReference type="GO" id="GO:0005737">
    <property type="term" value="C:cytoplasm"/>
    <property type="evidence" value="ECO:0007669"/>
    <property type="project" value="UniProtKB-SubCell"/>
</dbReference>
<dbReference type="Pfam" id="PF14622">
    <property type="entry name" value="Ribonucleas_3_3"/>
    <property type="match status" value="1"/>
</dbReference>
<keyword evidence="12 15" id="KW-0378">Hydrolase</keyword>
<comment type="similarity">
    <text evidence="3">Belongs to the ribonuclease III family.</text>
</comment>
<evidence type="ECO:0000256" key="1">
    <source>
        <dbReference type="ARBA" id="ARBA00000109"/>
    </source>
</evidence>
<comment type="caution">
    <text evidence="18">The sequence shown here is derived from an EMBL/GenBank/DDBJ whole genome shotgun (WGS) entry which is preliminary data.</text>
</comment>
<dbReference type="PROSITE" id="PS00517">
    <property type="entry name" value="RNASE_3_1"/>
    <property type="match status" value="1"/>
</dbReference>
<dbReference type="PANTHER" id="PTHR11207:SF0">
    <property type="entry name" value="RIBONUCLEASE 3"/>
    <property type="match status" value="1"/>
</dbReference>
<name>A0A317MWX2_9GAMM</name>
<comment type="catalytic activity">
    <reaction evidence="1 15">
        <text>Endonucleolytic cleavage to 5'-phosphomonoester.</text>
        <dbReference type="EC" id="3.1.26.3"/>
    </reaction>
</comment>
<dbReference type="GO" id="GO:0010468">
    <property type="term" value="P:regulation of gene expression"/>
    <property type="evidence" value="ECO:0007669"/>
    <property type="project" value="TreeGrafter"/>
</dbReference>
<comment type="function">
    <text evidence="15">Digests double-stranded RNA. Involved in the processing of primary rRNA transcript to yield the immediate precursors to the large and small rRNAs (23S and 16S). Processes some mRNAs, and tRNAs when they are encoded in the rRNA operon. Processes pre-crRNA and tracrRNA of type II CRISPR loci if present in the organism.</text>
</comment>
<evidence type="ECO:0000256" key="11">
    <source>
        <dbReference type="ARBA" id="ARBA00022759"/>
    </source>
</evidence>
<feature type="domain" description="DRBM" evidence="16">
    <location>
        <begin position="157"/>
        <end position="225"/>
    </location>
</feature>
<dbReference type="PROSITE" id="PS50137">
    <property type="entry name" value="DS_RBD"/>
    <property type="match status" value="1"/>
</dbReference>
<feature type="binding site" evidence="15">
    <location>
        <position position="43"/>
    </location>
    <ligand>
        <name>Mg(2+)</name>
        <dbReference type="ChEBI" id="CHEBI:18420"/>
    </ligand>
</feature>
<dbReference type="GO" id="GO:0046872">
    <property type="term" value="F:metal ion binding"/>
    <property type="evidence" value="ECO:0007669"/>
    <property type="project" value="UniProtKB-KW"/>
</dbReference>
<dbReference type="SMART" id="SM00358">
    <property type="entry name" value="DSRM"/>
    <property type="match status" value="1"/>
</dbReference>
<dbReference type="InterPro" id="IPR011907">
    <property type="entry name" value="RNase_III"/>
</dbReference>
<evidence type="ECO:0000256" key="6">
    <source>
        <dbReference type="ARBA" id="ARBA00022552"/>
    </source>
</evidence>
<keyword evidence="19" id="KW-1185">Reference proteome</keyword>
<comment type="subcellular location">
    <subcellularLocation>
        <location evidence="2 15">Cytoplasm</location>
    </subcellularLocation>
</comment>
<evidence type="ECO:0000256" key="4">
    <source>
        <dbReference type="ARBA" id="ARBA00011738"/>
    </source>
</evidence>
<feature type="active site" evidence="15">
    <location>
        <position position="47"/>
    </location>
</feature>
<evidence type="ECO:0000256" key="14">
    <source>
        <dbReference type="ARBA" id="ARBA00022884"/>
    </source>
</evidence>
<keyword evidence="10 15" id="KW-0479">Metal-binding</keyword>
<evidence type="ECO:0000256" key="3">
    <source>
        <dbReference type="ARBA" id="ARBA00010183"/>
    </source>
</evidence>
<dbReference type="Gene3D" id="3.30.160.20">
    <property type="match status" value="1"/>
</dbReference>
<feature type="active site" evidence="15">
    <location>
        <position position="119"/>
    </location>
</feature>
<evidence type="ECO:0000256" key="13">
    <source>
        <dbReference type="ARBA" id="ARBA00022842"/>
    </source>
</evidence>
<keyword evidence="15" id="KW-0699">rRNA-binding</keyword>
<dbReference type="Pfam" id="PF00035">
    <property type="entry name" value="dsrm"/>
    <property type="match status" value="1"/>
</dbReference>
<feature type="binding site" evidence="15">
    <location>
        <position position="119"/>
    </location>
    <ligand>
        <name>Mg(2+)</name>
        <dbReference type="ChEBI" id="CHEBI:18420"/>
    </ligand>
</feature>